<name>A0A4U0QQV8_9RHOB</name>
<accession>A0A4U0QQV8</accession>
<dbReference type="RefSeq" id="WP_136856527.1">
    <property type="nucleotide sequence ID" value="NZ_SUNH01000012.1"/>
</dbReference>
<protein>
    <recommendedName>
        <fullName evidence="1">Aminoglycoside phosphotransferase domain-containing protein</fullName>
    </recommendedName>
</protein>
<keyword evidence="3" id="KW-1185">Reference proteome</keyword>
<evidence type="ECO:0000313" key="2">
    <source>
        <dbReference type="EMBL" id="TJZ84349.1"/>
    </source>
</evidence>
<evidence type="ECO:0000313" key="3">
    <source>
        <dbReference type="Proteomes" id="UP000306223"/>
    </source>
</evidence>
<dbReference type="Pfam" id="PF01636">
    <property type="entry name" value="APH"/>
    <property type="match status" value="2"/>
</dbReference>
<dbReference type="Gene3D" id="3.90.1200.10">
    <property type="match status" value="2"/>
</dbReference>
<dbReference type="Proteomes" id="UP000306223">
    <property type="component" value="Unassembled WGS sequence"/>
</dbReference>
<evidence type="ECO:0000259" key="1">
    <source>
        <dbReference type="Pfam" id="PF01636"/>
    </source>
</evidence>
<feature type="domain" description="Aminoglycoside phosphotransferase" evidence="1">
    <location>
        <begin position="468"/>
        <end position="602"/>
    </location>
</feature>
<proteinExistence type="predicted"/>
<dbReference type="InterPro" id="IPR051678">
    <property type="entry name" value="AGP_Transferase"/>
</dbReference>
<dbReference type="PANTHER" id="PTHR21310">
    <property type="entry name" value="AMINOGLYCOSIDE PHOSPHOTRANSFERASE-RELATED-RELATED"/>
    <property type="match status" value="1"/>
</dbReference>
<sequence length="647" mass="69596">MLQPADRAIVNRDPALPGLALLLDAQAVAALLGAPVDPVHLRYKPGTSCMATFRMGAAFVTLRALTRARFDDDRPSPRRAALQRRLPDHAVIIQPPQADRRITALRKGAVPDDAVALRFKPERRLVLRRGDTMIKAMSPATWDRALRGAQFGAGHGGPQVLALDARRHLITTAWLPGHSAEAAPAPVHARIGAALAALHRGTADLPPRAPFAPPAALDDLAVLAPDLSERINRLRDALMLLHPQGPLVPSHGDFSADQVMIAPDGTLSIVDWDEAGLAPAAHDLGTYLARLDHDTLTGTPTQDRAQALLEGYGPPPPDLAAHHATALAALATEGFRTRRPDWPDLARRLLDRALQIVPQTDPVTAAADPALMTRLSGQPIAHAALIRHKPGRRALFRYDDRLIGKMRVKGRDRRTPGLHDRLRAAGLDGTGDTGVPAQRGRVDALNLWLQDIAPGQLLTGLIAPDGPTAPLAATGRALARLHAAGVPADRDWSMADEVAVMDRALDTPDARALAHHLGRAALALPPGPVCGIHRDFYPDQVLIDGARVWLLDLDLYARGDPAIDLGNMLAHLDEYALRRGWDCAALDPQAAAFLAGYATLCPLPAHVPLMRAVSLARHIAIARRFDDRRHVPPLILHQLARMGMVPA</sequence>
<organism evidence="2 3">
    <name type="scientific">Paracoccus hibiscisoli</name>
    <dbReference type="NCBI Taxonomy" id="2023261"/>
    <lineage>
        <taxon>Bacteria</taxon>
        <taxon>Pseudomonadati</taxon>
        <taxon>Pseudomonadota</taxon>
        <taxon>Alphaproteobacteria</taxon>
        <taxon>Rhodobacterales</taxon>
        <taxon>Paracoccaceae</taxon>
        <taxon>Paracoccus</taxon>
    </lineage>
</organism>
<dbReference type="InterPro" id="IPR002575">
    <property type="entry name" value="Aminoglycoside_PTrfase"/>
</dbReference>
<dbReference type="SUPFAM" id="SSF56112">
    <property type="entry name" value="Protein kinase-like (PK-like)"/>
    <property type="match status" value="2"/>
</dbReference>
<dbReference type="InterPro" id="IPR011009">
    <property type="entry name" value="Kinase-like_dom_sf"/>
</dbReference>
<dbReference type="EMBL" id="SUNH01000012">
    <property type="protein sequence ID" value="TJZ84349.1"/>
    <property type="molecule type" value="Genomic_DNA"/>
</dbReference>
<comment type="caution">
    <text evidence="2">The sequence shown here is derived from an EMBL/GenBank/DDBJ whole genome shotgun (WGS) entry which is preliminary data.</text>
</comment>
<feature type="domain" description="Aminoglycoside phosphotransferase" evidence="1">
    <location>
        <begin position="121"/>
        <end position="311"/>
    </location>
</feature>
<dbReference type="AlphaFoldDB" id="A0A4U0QQV8"/>
<gene>
    <name evidence="2" type="ORF">FA740_09445</name>
</gene>
<reference evidence="2 3" key="1">
    <citation type="submission" date="2019-04" db="EMBL/GenBank/DDBJ databases">
        <authorList>
            <person name="Li J."/>
        </authorList>
    </citation>
    <scope>NUCLEOTIDE SEQUENCE [LARGE SCALE GENOMIC DNA]</scope>
    <source>
        <strain evidence="2 3">CCTCC AB2016182</strain>
    </source>
</reference>
<dbReference type="OrthoDB" id="581471at2"/>